<dbReference type="Proteomes" id="UP000784294">
    <property type="component" value="Unassembled WGS sequence"/>
</dbReference>
<gene>
    <name evidence="1" type="ORF">PXEA_LOCUS37891</name>
</gene>
<protein>
    <submittedName>
        <fullName evidence="1">Uncharacterized protein</fullName>
    </submittedName>
</protein>
<dbReference type="AlphaFoldDB" id="A0A3S5CVZ9"/>
<dbReference type="InterPro" id="IPR011989">
    <property type="entry name" value="ARM-like"/>
</dbReference>
<evidence type="ECO:0000313" key="2">
    <source>
        <dbReference type="Proteomes" id="UP000784294"/>
    </source>
</evidence>
<dbReference type="EMBL" id="CAAALY010299645">
    <property type="protein sequence ID" value="VEL44451.1"/>
    <property type="molecule type" value="Genomic_DNA"/>
</dbReference>
<reference evidence="1" key="1">
    <citation type="submission" date="2018-11" db="EMBL/GenBank/DDBJ databases">
        <authorList>
            <consortium name="Pathogen Informatics"/>
        </authorList>
    </citation>
    <scope>NUCLEOTIDE SEQUENCE</scope>
</reference>
<proteinExistence type="predicted"/>
<sequence>MLNILLSSAGYAERHGAAHGLAGLVRGAGILSLRQYGIIDRLMSALEDKQRATYRESEWAQ</sequence>
<dbReference type="Gene3D" id="1.25.10.10">
    <property type="entry name" value="Leucine-rich Repeat Variant"/>
    <property type="match status" value="1"/>
</dbReference>
<organism evidence="1 2">
    <name type="scientific">Protopolystoma xenopodis</name>
    <dbReference type="NCBI Taxonomy" id="117903"/>
    <lineage>
        <taxon>Eukaryota</taxon>
        <taxon>Metazoa</taxon>
        <taxon>Spiralia</taxon>
        <taxon>Lophotrochozoa</taxon>
        <taxon>Platyhelminthes</taxon>
        <taxon>Monogenea</taxon>
        <taxon>Polyopisthocotylea</taxon>
        <taxon>Polystomatidea</taxon>
        <taxon>Polystomatidae</taxon>
        <taxon>Protopolystoma</taxon>
    </lineage>
</organism>
<dbReference type="OrthoDB" id="5148094at2759"/>
<accession>A0A3S5CVZ9</accession>
<comment type="caution">
    <text evidence="1">The sequence shown here is derived from an EMBL/GenBank/DDBJ whole genome shotgun (WGS) entry which is preliminary data.</text>
</comment>
<evidence type="ECO:0000313" key="1">
    <source>
        <dbReference type="EMBL" id="VEL44451.1"/>
    </source>
</evidence>
<name>A0A3S5CVZ9_9PLAT</name>
<keyword evidence="2" id="KW-1185">Reference proteome</keyword>